<dbReference type="RefSeq" id="WP_171608204.1">
    <property type="nucleotide sequence ID" value="NZ_WHPF01000008.1"/>
</dbReference>
<dbReference type="InterPro" id="IPR015943">
    <property type="entry name" value="WD40/YVTN_repeat-like_dom_sf"/>
</dbReference>
<name>A0A8J8FE41_9BACT</name>
<dbReference type="Gene3D" id="2.130.10.10">
    <property type="entry name" value="YVTN repeat-like/Quinoprotein amine dehydrogenase"/>
    <property type="match status" value="1"/>
</dbReference>
<feature type="chain" id="PRO_5035325753" evidence="1">
    <location>
        <begin position="22"/>
        <end position="340"/>
    </location>
</feature>
<dbReference type="PANTHER" id="PTHR47199:SF2">
    <property type="entry name" value="PHOTOSYSTEM II STABILITY_ASSEMBLY FACTOR HCF136, CHLOROPLASTIC"/>
    <property type="match status" value="1"/>
</dbReference>
<evidence type="ECO:0000313" key="3">
    <source>
        <dbReference type="Proteomes" id="UP000598971"/>
    </source>
</evidence>
<sequence>MRRITLLFLIAFSLFSVNSHAQQYTIQILDSTHAISIRGLSVVDNNTIWVSGSKGSVAKSTNGGTNFEWYTVKGYEQRDFRDIAAFDSNNAVIIAVAEPAIILRTKDGGQTWKKVFEDTTKGMFLDAMDFNNKGYGVVIGDPINNNLFKAFTVDYGNSWISLHMVDPGMQLKDGEAFFASSGTNVVATNNKNNPFIYTTGGKTSRLIYKDAFYNLNLLSNKESTGANSIALAPDGKNAIVVGGDFADDKNAEQNCILVQLNKQPVFTVPETGPHGYRSCVAYINNKQLISCGTSGVDISADGGKNWQLISGHSFHVCQKAKNGNAVFLAGANGVIARLQY</sequence>
<gene>
    <name evidence="2" type="ORF">GD597_12390</name>
</gene>
<proteinExistence type="predicted"/>
<keyword evidence="3" id="KW-1185">Reference proteome</keyword>
<keyword evidence="1" id="KW-0732">Signal</keyword>
<feature type="signal peptide" evidence="1">
    <location>
        <begin position="1"/>
        <end position="21"/>
    </location>
</feature>
<protein>
    <submittedName>
        <fullName evidence="2">Oxidoreductase</fullName>
    </submittedName>
</protein>
<reference evidence="2" key="1">
    <citation type="submission" date="2019-10" db="EMBL/GenBank/DDBJ databases">
        <title>Draft genome sequence of Panacibacter sp. KCS-6.</title>
        <authorList>
            <person name="Yim K.J."/>
        </authorList>
    </citation>
    <scope>NUCLEOTIDE SEQUENCE</scope>
    <source>
        <strain evidence="2">KCS-6</strain>
    </source>
</reference>
<dbReference type="SUPFAM" id="SSF50939">
    <property type="entry name" value="Sialidases"/>
    <property type="match status" value="1"/>
</dbReference>
<dbReference type="Proteomes" id="UP000598971">
    <property type="component" value="Unassembled WGS sequence"/>
</dbReference>
<evidence type="ECO:0000313" key="2">
    <source>
        <dbReference type="EMBL" id="NNV56263.1"/>
    </source>
</evidence>
<accession>A0A8J8FE41</accession>
<organism evidence="2 3">
    <name type="scientific">Limnovirga soli</name>
    <dbReference type="NCBI Taxonomy" id="2656915"/>
    <lineage>
        <taxon>Bacteria</taxon>
        <taxon>Pseudomonadati</taxon>
        <taxon>Bacteroidota</taxon>
        <taxon>Chitinophagia</taxon>
        <taxon>Chitinophagales</taxon>
        <taxon>Chitinophagaceae</taxon>
        <taxon>Limnovirga</taxon>
    </lineage>
</organism>
<dbReference type="EMBL" id="WHPF01000008">
    <property type="protein sequence ID" value="NNV56263.1"/>
    <property type="molecule type" value="Genomic_DNA"/>
</dbReference>
<dbReference type="InterPro" id="IPR036278">
    <property type="entry name" value="Sialidase_sf"/>
</dbReference>
<evidence type="ECO:0000256" key="1">
    <source>
        <dbReference type="SAM" id="SignalP"/>
    </source>
</evidence>
<comment type="caution">
    <text evidence="2">The sequence shown here is derived from an EMBL/GenBank/DDBJ whole genome shotgun (WGS) entry which is preliminary data.</text>
</comment>
<dbReference type="PANTHER" id="PTHR47199">
    <property type="entry name" value="PHOTOSYSTEM II STABILITY/ASSEMBLY FACTOR HCF136, CHLOROPLASTIC"/>
    <property type="match status" value="1"/>
</dbReference>
<dbReference type="AlphaFoldDB" id="A0A8J8FE41"/>